<evidence type="ECO:0000256" key="6">
    <source>
        <dbReference type="ARBA" id="ARBA00022842"/>
    </source>
</evidence>
<comment type="cofactor">
    <cofactor evidence="1">
        <name>Mg(2+)</name>
        <dbReference type="ChEBI" id="CHEBI:18420"/>
    </cofactor>
</comment>
<dbReference type="GO" id="GO:0046872">
    <property type="term" value="F:metal ion binding"/>
    <property type="evidence" value="ECO:0007669"/>
    <property type="project" value="UniProtKB-KW"/>
</dbReference>
<evidence type="ECO:0000256" key="4">
    <source>
        <dbReference type="ARBA" id="ARBA00022723"/>
    </source>
</evidence>
<proteinExistence type="inferred from homology"/>
<dbReference type="GO" id="GO:0004518">
    <property type="term" value="F:nuclease activity"/>
    <property type="evidence" value="ECO:0007669"/>
    <property type="project" value="UniProtKB-KW"/>
</dbReference>
<keyword evidence="3" id="KW-0540">Nuclease</keyword>
<evidence type="ECO:0000256" key="5">
    <source>
        <dbReference type="ARBA" id="ARBA00022801"/>
    </source>
</evidence>
<dbReference type="Pfam" id="PF01850">
    <property type="entry name" value="PIN"/>
    <property type="match status" value="1"/>
</dbReference>
<evidence type="ECO:0000259" key="8">
    <source>
        <dbReference type="SMART" id="SM00670"/>
    </source>
</evidence>
<dbReference type="AlphaFoldDB" id="A0A3P3XI70"/>
<organism evidence="9">
    <name type="scientific">uncultured spirochete</name>
    <dbReference type="NCBI Taxonomy" id="156406"/>
    <lineage>
        <taxon>Bacteria</taxon>
        <taxon>Pseudomonadati</taxon>
        <taxon>Spirochaetota</taxon>
        <taxon>Spirochaetia</taxon>
        <taxon>Spirochaetales</taxon>
        <taxon>environmental samples</taxon>
    </lineage>
</organism>
<keyword evidence="4" id="KW-0479">Metal-binding</keyword>
<dbReference type="InterPro" id="IPR029060">
    <property type="entry name" value="PIN-like_dom_sf"/>
</dbReference>
<comment type="similarity">
    <text evidence="7">Belongs to the PINc/VapC protein family.</text>
</comment>
<keyword evidence="6" id="KW-0460">Magnesium</keyword>
<dbReference type="InterPro" id="IPR050556">
    <property type="entry name" value="Type_II_TA_system_RNase"/>
</dbReference>
<name>A0A3P3XI70_9SPIR</name>
<evidence type="ECO:0000256" key="3">
    <source>
        <dbReference type="ARBA" id="ARBA00022722"/>
    </source>
</evidence>
<dbReference type="PANTHER" id="PTHR33653:SF1">
    <property type="entry name" value="RIBONUCLEASE VAPC2"/>
    <property type="match status" value="1"/>
</dbReference>
<protein>
    <submittedName>
        <fullName evidence="9">PilT protein domain protein</fullName>
    </submittedName>
</protein>
<keyword evidence="2" id="KW-1277">Toxin-antitoxin system</keyword>
<accession>A0A3P3XI70</accession>
<sequence>MTKILLDTNAYTAFMAGDQHVLSYMVDSEVVYISTIVIGELFAGFYGGDKVLQNKEELKIFLSKDSIKIIDVTMETAEIFGELKSALARKGRMIPLNDIWIAAHAIEYGSKLITYDEHFKNIDGVRIWEYLN</sequence>
<dbReference type="PANTHER" id="PTHR33653">
    <property type="entry name" value="RIBONUCLEASE VAPC2"/>
    <property type="match status" value="1"/>
</dbReference>
<dbReference type="SMART" id="SM00670">
    <property type="entry name" value="PINc"/>
    <property type="match status" value="1"/>
</dbReference>
<keyword evidence="5" id="KW-0378">Hydrolase</keyword>
<dbReference type="CDD" id="cd18753">
    <property type="entry name" value="PIN_VapC4-5_FitB-like"/>
    <property type="match status" value="1"/>
</dbReference>
<evidence type="ECO:0000256" key="7">
    <source>
        <dbReference type="ARBA" id="ARBA00038093"/>
    </source>
</evidence>
<dbReference type="GO" id="GO:0016787">
    <property type="term" value="F:hydrolase activity"/>
    <property type="evidence" value="ECO:0007669"/>
    <property type="project" value="UniProtKB-KW"/>
</dbReference>
<dbReference type="InterPro" id="IPR002716">
    <property type="entry name" value="PIN_dom"/>
</dbReference>
<reference evidence="9" key="1">
    <citation type="submission" date="2017-02" db="EMBL/GenBank/DDBJ databases">
        <authorList>
            <person name="Regsiter A."/>
            <person name="William W."/>
        </authorList>
    </citation>
    <scope>NUCLEOTIDE SEQUENCE</scope>
    <source>
        <strain evidence="9">Bib</strain>
    </source>
</reference>
<dbReference type="EMBL" id="FWDM01000014">
    <property type="protein sequence ID" value="SLM11938.1"/>
    <property type="molecule type" value="Genomic_DNA"/>
</dbReference>
<evidence type="ECO:0000313" key="9">
    <source>
        <dbReference type="EMBL" id="SLM11938.1"/>
    </source>
</evidence>
<evidence type="ECO:0000256" key="1">
    <source>
        <dbReference type="ARBA" id="ARBA00001946"/>
    </source>
</evidence>
<gene>
    <name evidence="9" type="ORF">SPIROBIBN47_210132</name>
</gene>
<evidence type="ECO:0000256" key="2">
    <source>
        <dbReference type="ARBA" id="ARBA00022649"/>
    </source>
</evidence>
<feature type="domain" description="PIN" evidence="8">
    <location>
        <begin position="2"/>
        <end position="121"/>
    </location>
</feature>
<dbReference type="Gene3D" id="3.40.50.1010">
    <property type="entry name" value="5'-nuclease"/>
    <property type="match status" value="1"/>
</dbReference>
<dbReference type="SUPFAM" id="SSF88723">
    <property type="entry name" value="PIN domain-like"/>
    <property type="match status" value="1"/>
</dbReference>